<feature type="compositionally biased region" description="Polar residues" evidence="1">
    <location>
        <begin position="1"/>
        <end position="12"/>
    </location>
</feature>
<sequence>MTTADDNSSANERQGDEAADDQWVFLIDPAWRPQAAAENGAEDAAGNASSDAPEATQEPALQEIEGPPQEAIVGGWLVQADGTVGRFRANPGYQPSHPESPTDPVDATLQLLVRGEVDPDALFAVIQESVFDVALGEDGKPIIAPAPDDVPSLLVSTAPAHRFRVHADDWRAEVTAGELSGLLQEYGVDVLFNPGGPASVRLIGDVFAEYVTAGAAPTA</sequence>
<feature type="region of interest" description="Disordered" evidence="1">
    <location>
        <begin position="1"/>
        <end position="70"/>
    </location>
</feature>
<reference evidence="2 3" key="1">
    <citation type="submission" date="2018-05" db="EMBL/GenBank/DDBJ databases">
        <title>Genomic Encyclopedia of Type Strains, Phase IV (KMG-IV): sequencing the most valuable type-strain genomes for metagenomic binning, comparative biology and taxonomic classification.</title>
        <authorList>
            <person name="Goeker M."/>
        </authorList>
    </citation>
    <scope>NUCLEOTIDE SEQUENCE [LARGE SCALE GENOMIC DNA]</scope>
    <source>
        <strain evidence="2 3">DSM 45480</strain>
    </source>
</reference>
<evidence type="ECO:0000256" key="1">
    <source>
        <dbReference type="SAM" id="MobiDB-lite"/>
    </source>
</evidence>
<evidence type="ECO:0000313" key="2">
    <source>
        <dbReference type="EMBL" id="PWK84401.1"/>
    </source>
</evidence>
<dbReference type="EMBL" id="QGHB01000008">
    <property type="protein sequence ID" value="PWK84401.1"/>
    <property type="molecule type" value="Genomic_DNA"/>
</dbReference>
<proteinExistence type="predicted"/>
<dbReference type="InterPro" id="IPR047659">
    <property type="entry name" value="T7SS_assoc"/>
</dbReference>
<dbReference type="RefSeq" id="WP_109638735.1">
    <property type="nucleotide sequence ID" value="NZ_QGHB01000008.1"/>
</dbReference>
<evidence type="ECO:0000313" key="3">
    <source>
        <dbReference type="Proteomes" id="UP000246005"/>
    </source>
</evidence>
<gene>
    <name evidence="2" type="ORF">C8D88_10816</name>
</gene>
<dbReference type="AlphaFoldDB" id="A0A316HW93"/>
<organism evidence="2 3">
    <name type="scientific">Lentzea atacamensis</name>
    <dbReference type="NCBI Taxonomy" id="531938"/>
    <lineage>
        <taxon>Bacteria</taxon>
        <taxon>Bacillati</taxon>
        <taxon>Actinomycetota</taxon>
        <taxon>Actinomycetes</taxon>
        <taxon>Pseudonocardiales</taxon>
        <taxon>Pseudonocardiaceae</taxon>
        <taxon>Lentzea</taxon>
    </lineage>
</organism>
<comment type="caution">
    <text evidence="2">The sequence shown here is derived from an EMBL/GenBank/DDBJ whole genome shotgun (WGS) entry which is preliminary data.</text>
</comment>
<dbReference type="Proteomes" id="UP000246005">
    <property type="component" value="Unassembled WGS sequence"/>
</dbReference>
<accession>A0A316HW93</accession>
<evidence type="ECO:0008006" key="4">
    <source>
        <dbReference type="Google" id="ProtNLM"/>
    </source>
</evidence>
<feature type="compositionally biased region" description="Low complexity" evidence="1">
    <location>
        <begin position="35"/>
        <end position="52"/>
    </location>
</feature>
<dbReference type="NCBIfam" id="NF033532">
    <property type="entry name" value="lone7para_assoc"/>
    <property type="match status" value="1"/>
</dbReference>
<protein>
    <recommendedName>
        <fullName evidence="4">Type VII secretion system-associated protein</fullName>
    </recommendedName>
</protein>
<name>A0A316HW93_9PSEU</name>